<dbReference type="EC" id="4.6.1.16" evidence="2"/>
<dbReference type="GO" id="GO:0000214">
    <property type="term" value="C:tRNA-intron endonuclease complex"/>
    <property type="evidence" value="ECO:0007669"/>
    <property type="project" value="TreeGrafter"/>
</dbReference>
<evidence type="ECO:0000259" key="4">
    <source>
        <dbReference type="Pfam" id="PF01974"/>
    </source>
</evidence>
<dbReference type="InterPro" id="IPR006677">
    <property type="entry name" value="tRNA_intron_Endonuc_cat-like"/>
</dbReference>
<dbReference type="PANTHER" id="PTHR21227:SF0">
    <property type="entry name" value="TRNA-SPLICING ENDONUCLEASE SUBUNIT SEN2"/>
    <property type="match status" value="1"/>
</dbReference>
<dbReference type="AlphaFoldDB" id="A0A1J4K8T9"/>
<dbReference type="PANTHER" id="PTHR21227">
    <property type="entry name" value="TRNA-SPLICING ENDONUCLEASE SUBUNIT SEN2"/>
    <property type="match status" value="1"/>
</dbReference>
<organism evidence="5 6">
    <name type="scientific">Tritrichomonas foetus</name>
    <dbReference type="NCBI Taxonomy" id="1144522"/>
    <lineage>
        <taxon>Eukaryota</taxon>
        <taxon>Metamonada</taxon>
        <taxon>Parabasalia</taxon>
        <taxon>Tritrichomonadida</taxon>
        <taxon>Tritrichomonadidae</taxon>
        <taxon>Tritrichomonas</taxon>
    </lineage>
</organism>
<keyword evidence="5" id="KW-0540">Nuclease</keyword>
<dbReference type="SUPFAM" id="SSF53032">
    <property type="entry name" value="tRNA-intron endonuclease catalytic domain-like"/>
    <property type="match status" value="1"/>
</dbReference>
<dbReference type="GO" id="GO:0005737">
    <property type="term" value="C:cytoplasm"/>
    <property type="evidence" value="ECO:0007669"/>
    <property type="project" value="TreeGrafter"/>
</dbReference>
<sequence length="217" mass="25086">MVNLINHILKIMKKYQKSTIISTTSNGKFKPTDPLPDLTVSKLGSLFIISDDCEGQEIIFKSFAFGKKINNIFILSPYEVMFLKQIQCNMNLKENETQLWKHCCSFFGPSIFPIHYAIYHFFRCRYWVVRDGSIFGAIFVLYIDHPDQVHSKYTVSLINDWDQVTEIAPSITRVDWAIRKSRILVKVNVPTDSNFDDPSCISNFTIEAICVKRIKVS</sequence>
<proteinExistence type="inferred from homology"/>
<dbReference type="Pfam" id="PF01974">
    <property type="entry name" value="tRNA_int_endo"/>
    <property type="match status" value="1"/>
</dbReference>
<dbReference type="GeneID" id="94839559"/>
<dbReference type="InterPro" id="IPR036167">
    <property type="entry name" value="tRNA_intron_Endo_cat-like_sf"/>
</dbReference>
<evidence type="ECO:0000256" key="3">
    <source>
        <dbReference type="ARBA" id="ARBA00034031"/>
    </source>
</evidence>
<comment type="caution">
    <text evidence="5">The sequence shown here is derived from an EMBL/GenBank/DDBJ whole genome shotgun (WGS) entry which is preliminary data.</text>
</comment>
<evidence type="ECO:0000256" key="1">
    <source>
        <dbReference type="ARBA" id="ARBA00008078"/>
    </source>
</evidence>
<name>A0A1J4K8T9_9EUKA</name>
<dbReference type="InterPro" id="IPR011856">
    <property type="entry name" value="tRNA_endonuc-like_dom_sf"/>
</dbReference>
<evidence type="ECO:0000313" key="6">
    <source>
        <dbReference type="Proteomes" id="UP000179807"/>
    </source>
</evidence>
<dbReference type="Proteomes" id="UP000179807">
    <property type="component" value="Unassembled WGS sequence"/>
</dbReference>
<dbReference type="Gene3D" id="3.40.1350.10">
    <property type="match status" value="1"/>
</dbReference>
<dbReference type="CDD" id="cd22363">
    <property type="entry name" value="tRNA-intron_lyase_C"/>
    <property type="match status" value="1"/>
</dbReference>
<dbReference type="VEuPathDB" id="TrichDB:TRFO_26280"/>
<protein>
    <recommendedName>
        <fullName evidence="2">tRNA-intron lyase</fullName>
        <ecNumber evidence="2">4.6.1.16</ecNumber>
    </recommendedName>
</protein>
<reference evidence="5" key="1">
    <citation type="submission" date="2016-10" db="EMBL/GenBank/DDBJ databases">
        <authorList>
            <person name="Benchimol M."/>
            <person name="Almeida L.G."/>
            <person name="Vasconcelos A.T."/>
            <person name="Perreira-Neves A."/>
            <person name="Rosa I.A."/>
            <person name="Tasca T."/>
            <person name="Bogo M.R."/>
            <person name="de Souza W."/>
        </authorList>
    </citation>
    <scope>NUCLEOTIDE SEQUENCE [LARGE SCALE GENOMIC DNA]</scope>
    <source>
        <strain evidence="5">K</strain>
    </source>
</reference>
<comment type="catalytic activity">
    <reaction evidence="3">
        <text>pretRNA = a 3'-half-tRNA molecule with a 5'-OH end + a 5'-half-tRNA molecule with a 2',3'-cyclic phosphate end + an intron with a 2',3'-cyclic phosphate and a 5'-hydroxyl terminus.</text>
        <dbReference type="EC" id="4.6.1.16"/>
    </reaction>
</comment>
<dbReference type="InterPro" id="IPR006676">
    <property type="entry name" value="tRNA_splic"/>
</dbReference>
<dbReference type="GO" id="GO:0000213">
    <property type="term" value="F:tRNA-intron lyase activity"/>
    <property type="evidence" value="ECO:0007669"/>
    <property type="project" value="UniProtKB-EC"/>
</dbReference>
<feature type="domain" description="tRNA intron endonuclease catalytic" evidence="4">
    <location>
        <begin position="112"/>
        <end position="188"/>
    </location>
</feature>
<dbReference type="OrthoDB" id="10249562at2759"/>
<comment type="similarity">
    <text evidence="1">Belongs to the tRNA-intron endonuclease family.</text>
</comment>
<dbReference type="RefSeq" id="XP_068358989.1">
    <property type="nucleotide sequence ID" value="XM_068504855.1"/>
</dbReference>
<accession>A0A1J4K8T9</accession>
<evidence type="ECO:0000256" key="2">
    <source>
        <dbReference type="ARBA" id="ARBA00012573"/>
    </source>
</evidence>
<keyword evidence="6" id="KW-1185">Reference proteome</keyword>
<dbReference type="GO" id="GO:0000379">
    <property type="term" value="P:tRNA-type intron splice site recognition and cleavage"/>
    <property type="evidence" value="ECO:0007669"/>
    <property type="project" value="TreeGrafter"/>
</dbReference>
<dbReference type="EMBL" id="MLAK01000744">
    <property type="protein sequence ID" value="OHT05853.1"/>
    <property type="molecule type" value="Genomic_DNA"/>
</dbReference>
<gene>
    <name evidence="5" type="ORF">TRFO_26280</name>
</gene>
<keyword evidence="5" id="KW-0255">Endonuclease</keyword>
<dbReference type="GO" id="GO:0003676">
    <property type="term" value="F:nucleic acid binding"/>
    <property type="evidence" value="ECO:0007669"/>
    <property type="project" value="InterPro"/>
</dbReference>
<evidence type="ECO:0000313" key="5">
    <source>
        <dbReference type="EMBL" id="OHT05853.1"/>
    </source>
</evidence>
<keyword evidence="5" id="KW-0378">Hydrolase</keyword>